<dbReference type="PANTHER" id="PTHR34610:SF3">
    <property type="entry name" value="SSL7007 PROTEIN"/>
    <property type="match status" value="1"/>
</dbReference>
<reference evidence="2 3" key="1">
    <citation type="submission" date="2015-12" db="EMBL/GenBank/DDBJ databases">
        <title>Complete genome of Roseateles depolymerans KCTC 42856.</title>
        <authorList>
            <person name="Kim K.M."/>
        </authorList>
    </citation>
    <scope>NUCLEOTIDE SEQUENCE [LARGE SCALE GENOMIC DNA]</scope>
    <source>
        <strain evidence="2 3">KCTC 42856</strain>
    </source>
</reference>
<evidence type="ECO:0000313" key="2">
    <source>
        <dbReference type="EMBL" id="ALV05046.1"/>
    </source>
</evidence>
<dbReference type="InterPro" id="IPR002716">
    <property type="entry name" value="PIN_dom"/>
</dbReference>
<accession>A0A0U3CUP8</accession>
<dbReference type="RefSeq" id="WP_170156688.1">
    <property type="nucleotide sequence ID" value="NZ_CP013729.1"/>
</dbReference>
<dbReference type="InterPro" id="IPR002850">
    <property type="entry name" value="PIN_toxin-like"/>
</dbReference>
<protein>
    <submittedName>
        <fullName evidence="2">Putative nucleic acid-binding protein</fullName>
    </submittedName>
</protein>
<name>A0A0U3CUP8_9BURK</name>
<dbReference type="SUPFAM" id="SSF88723">
    <property type="entry name" value="PIN domain-like"/>
    <property type="match status" value="1"/>
</dbReference>
<dbReference type="InterPro" id="IPR029060">
    <property type="entry name" value="PIN-like_dom_sf"/>
</dbReference>
<gene>
    <name evidence="2" type="ORF">RD2015_548</name>
</gene>
<proteinExistence type="predicted"/>
<organism evidence="2 3">
    <name type="scientific">Roseateles depolymerans</name>
    <dbReference type="NCBI Taxonomy" id="76731"/>
    <lineage>
        <taxon>Bacteria</taxon>
        <taxon>Pseudomonadati</taxon>
        <taxon>Pseudomonadota</taxon>
        <taxon>Betaproteobacteria</taxon>
        <taxon>Burkholderiales</taxon>
        <taxon>Sphaerotilaceae</taxon>
        <taxon>Roseateles</taxon>
    </lineage>
</organism>
<keyword evidence="3" id="KW-1185">Reference proteome</keyword>
<dbReference type="Pfam" id="PF13470">
    <property type="entry name" value="PIN_3"/>
    <property type="match status" value="1"/>
</dbReference>
<evidence type="ECO:0000259" key="1">
    <source>
        <dbReference type="Pfam" id="PF13470"/>
    </source>
</evidence>
<dbReference type="KEGG" id="rdp:RD2015_548"/>
<dbReference type="EMBL" id="CP013729">
    <property type="protein sequence ID" value="ALV05046.1"/>
    <property type="molecule type" value="Genomic_DNA"/>
</dbReference>
<sequence>MNHAVSPPSLPDGSPEAASASAAHDPRSVAATTVTEPRPTLVPALPHRVILDTQIVMDWLVFDEPRVMPIIALVESRHLLWTATPAMQAEMLHVLGRGVAARYEPDLTRIQAAFAGHCELVEEPVLGMGRPRCSDEDDQKFIDLGLHLASLAPTTLISRDRAVLKVAKRAARLGLEIVSPDIWIKRNPIPTQPRT</sequence>
<feature type="domain" description="PIN" evidence="1">
    <location>
        <begin position="48"/>
        <end position="146"/>
    </location>
</feature>
<dbReference type="STRING" id="76731.RD2015_548"/>
<evidence type="ECO:0000313" key="3">
    <source>
        <dbReference type="Proteomes" id="UP000060699"/>
    </source>
</evidence>
<dbReference type="AlphaFoldDB" id="A0A0U3CUP8"/>
<dbReference type="PANTHER" id="PTHR34610">
    <property type="entry name" value="SSL7007 PROTEIN"/>
    <property type="match status" value="1"/>
</dbReference>
<dbReference type="Proteomes" id="UP000060699">
    <property type="component" value="Chromosome"/>
</dbReference>